<comment type="caution">
    <text evidence="1">The sequence shown here is derived from an EMBL/GenBank/DDBJ whole genome shotgun (WGS) entry which is preliminary data.</text>
</comment>
<dbReference type="EMBL" id="SMDC01000006">
    <property type="protein sequence ID" value="TCW35607.1"/>
    <property type="molecule type" value="Genomic_DNA"/>
</dbReference>
<dbReference type="InterPro" id="IPR014174">
    <property type="entry name" value="CRISPR-assoc_prot_Cas6/Cmx6"/>
</dbReference>
<organism evidence="1 2">
    <name type="scientific">Marichromatium gracile</name>
    <name type="common">Chromatium gracile</name>
    <dbReference type="NCBI Taxonomy" id="1048"/>
    <lineage>
        <taxon>Bacteria</taxon>
        <taxon>Pseudomonadati</taxon>
        <taxon>Pseudomonadota</taxon>
        <taxon>Gammaproteobacteria</taxon>
        <taxon>Chromatiales</taxon>
        <taxon>Chromatiaceae</taxon>
        <taxon>Marichromatium</taxon>
    </lineage>
</organism>
<dbReference type="RefSeq" id="WP_123140630.1">
    <property type="nucleotide sequence ID" value="NZ_NRRH01000009.1"/>
</dbReference>
<accession>A0A4R4A9K8</accession>
<evidence type="ECO:0000313" key="1">
    <source>
        <dbReference type="EMBL" id="TCW35607.1"/>
    </source>
</evidence>
<proteinExistence type="predicted"/>
<dbReference type="Proteomes" id="UP000295247">
    <property type="component" value="Unassembled WGS sequence"/>
</dbReference>
<name>A0A4R4A9K8_MARGR</name>
<dbReference type="AlphaFoldDB" id="A0A4R4A9K8"/>
<reference evidence="1 2" key="1">
    <citation type="submission" date="2019-03" db="EMBL/GenBank/DDBJ databases">
        <title>Genomic Encyclopedia of Type Strains, Phase IV (KMG-IV): sequencing the most valuable type-strain genomes for metagenomic binning, comparative biology and taxonomic classification.</title>
        <authorList>
            <person name="Goeker M."/>
        </authorList>
    </citation>
    <scope>NUCLEOTIDE SEQUENCE [LARGE SCALE GENOMIC DNA]</scope>
    <source>
        <strain evidence="1 2">DSM 203</strain>
    </source>
</reference>
<protein>
    <submittedName>
        <fullName evidence="1">CRISPR-associated protein Cas6</fullName>
    </submittedName>
</protein>
<gene>
    <name evidence="1" type="ORF">EDC29_106175</name>
</gene>
<sequence length="227" mass="24769">MYWQEPEQEDDFRVPADVVELVFAIDCRALPVDHADALHRALIVAQPWLAETAGLGIHSIHGAGSQNGWERPPHGTDTCLQLSRRTKLRLRVPQHLSDSLLATLPGSRIEVAGHPLTIGQGRIRSLDPNPTQLARHVVCSAEEDENAFLERAAETLARIEVGMRKALCGRALTLATADGPLHTRSLLLANLPADESIRLQQHGLGSHRHLGCGLFIAHKGIDPVRPG</sequence>
<dbReference type="Pfam" id="PF09559">
    <property type="entry name" value="Cas6"/>
    <property type="match status" value="1"/>
</dbReference>
<dbReference type="NCBIfam" id="TIGR02807">
    <property type="entry name" value="cas6_cmx6"/>
    <property type="match status" value="1"/>
</dbReference>
<evidence type="ECO:0000313" key="2">
    <source>
        <dbReference type="Proteomes" id="UP000295247"/>
    </source>
</evidence>